<keyword evidence="2" id="KW-1185">Reference proteome</keyword>
<accession>A0ABV0VF13</accession>
<gene>
    <name evidence="1" type="ORF">ILYODFUR_018328</name>
</gene>
<name>A0ABV0VF13_9TELE</name>
<evidence type="ECO:0000313" key="1">
    <source>
        <dbReference type="EMBL" id="MEQ2255870.1"/>
    </source>
</evidence>
<organism evidence="1 2">
    <name type="scientific">Ilyodon furcidens</name>
    <name type="common">goldbreast splitfin</name>
    <dbReference type="NCBI Taxonomy" id="33524"/>
    <lineage>
        <taxon>Eukaryota</taxon>
        <taxon>Metazoa</taxon>
        <taxon>Chordata</taxon>
        <taxon>Craniata</taxon>
        <taxon>Vertebrata</taxon>
        <taxon>Euteleostomi</taxon>
        <taxon>Actinopterygii</taxon>
        <taxon>Neopterygii</taxon>
        <taxon>Teleostei</taxon>
        <taxon>Neoteleostei</taxon>
        <taxon>Acanthomorphata</taxon>
        <taxon>Ovalentaria</taxon>
        <taxon>Atherinomorphae</taxon>
        <taxon>Cyprinodontiformes</taxon>
        <taxon>Goodeidae</taxon>
        <taxon>Ilyodon</taxon>
    </lineage>
</organism>
<sequence length="122" mass="14494">MRWFQQRRLGWRKAQCLIKPAEERLQIIHPPYISYSLGLWFVTRNSFQALPNSTDVVLLQLVLNLHPVDVFCIPDLSSQFLLHSSQLLLRLRKEGFHFKINPWVEETLEVLVDTMFSKQKFL</sequence>
<comment type="caution">
    <text evidence="1">The sequence shown here is derived from an EMBL/GenBank/DDBJ whole genome shotgun (WGS) entry which is preliminary data.</text>
</comment>
<proteinExistence type="predicted"/>
<evidence type="ECO:0000313" key="2">
    <source>
        <dbReference type="Proteomes" id="UP001482620"/>
    </source>
</evidence>
<dbReference type="EMBL" id="JAHRIQ010106041">
    <property type="protein sequence ID" value="MEQ2255870.1"/>
    <property type="molecule type" value="Genomic_DNA"/>
</dbReference>
<protein>
    <submittedName>
        <fullName evidence="1">Uncharacterized protein</fullName>
    </submittedName>
</protein>
<dbReference type="Proteomes" id="UP001482620">
    <property type="component" value="Unassembled WGS sequence"/>
</dbReference>
<reference evidence="1 2" key="1">
    <citation type="submission" date="2021-06" db="EMBL/GenBank/DDBJ databases">
        <authorList>
            <person name="Palmer J.M."/>
        </authorList>
    </citation>
    <scope>NUCLEOTIDE SEQUENCE [LARGE SCALE GENOMIC DNA]</scope>
    <source>
        <strain evidence="2">if_2019</strain>
        <tissue evidence="1">Muscle</tissue>
    </source>
</reference>